<name>A0A166KHY1_9AGAM</name>
<sequence length="671" mass="75624">MSYTSPRLHLNAAFSFIELYDALPPESQRELLEKHIAPLLRRTPTPQPNKVMLNARRLVKQSVGMPKLDLKAKKLEIQQLLDALNRDTKRAFIKERSNKDALASEIIDSLIDWLNDIWIVVYEFKANFLLAHSCLLFVATTLAELSERTGCNCIYNNLYVQIVIKNRERRTIKIFNIHGAEHIDRPLLWIWRDLFLSLLSSSHGHQKDLIPEMLGDIEHTMNWKAVERVLYGGKLCMCPCFPFLYPKNNIRLAVSHDTDGVDDDDEIEDCEDEEDYVTDSEDGSEPCPCHQHASHWSKTINLQRRDLRELVQEKLLARFSIMPSYPLHCSLLSLSSDPDEVEDEMQDILTNIATSSSDTFAAALSIYSSDESTDAISDLLSSHYHLLRPRDAPVLQTAVYTLIDDPDYTAQGMQIIEKELMETARTLHAVLRPLFHNMGNEENKQEITQIAKLRPGSAQRRSRVDRWVDKVITPARGTPNPMAIAAFMIGLPIPGGLEDEDDTDPLGYLDQADADLDDLREELRPKLQARFQEWASSACIIKGGNALLMRVYTQILTLMPFFRVSDVVDEMISRLSEKPSKHFVCDALDAIANFCKLQKKELAIKVEKKKKRAAAAAAASDDGPPPLEPVPSSSTSSPSTYPSLPPPPVANGTSQFAFKMPPTFGGMDDVD</sequence>
<feature type="region of interest" description="Disordered" evidence="1">
    <location>
        <begin position="615"/>
        <end position="671"/>
    </location>
</feature>
<dbReference type="EMBL" id="KV417543">
    <property type="protein sequence ID" value="KZP21925.1"/>
    <property type="molecule type" value="Genomic_DNA"/>
</dbReference>
<proteinExistence type="predicted"/>
<dbReference type="AlphaFoldDB" id="A0A166KHY1"/>
<evidence type="ECO:0000256" key="1">
    <source>
        <dbReference type="SAM" id="MobiDB-lite"/>
    </source>
</evidence>
<dbReference type="Proteomes" id="UP000076532">
    <property type="component" value="Unassembled WGS sequence"/>
</dbReference>
<evidence type="ECO:0000313" key="3">
    <source>
        <dbReference type="Proteomes" id="UP000076532"/>
    </source>
</evidence>
<gene>
    <name evidence="2" type="ORF">FIBSPDRAFT_739853</name>
</gene>
<reference evidence="2 3" key="1">
    <citation type="journal article" date="2016" name="Mol. Biol. Evol.">
        <title>Comparative Genomics of Early-Diverging Mushroom-Forming Fungi Provides Insights into the Origins of Lignocellulose Decay Capabilities.</title>
        <authorList>
            <person name="Nagy L.G."/>
            <person name="Riley R."/>
            <person name="Tritt A."/>
            <person name="Adam C."/>
            <person name="Daum C."/>
            <person name="Floudas D."/>
            <person name="Sun H."/>
            <person name="Yadav J.S."/>
            <person name="Pangilinan J."/>
            <person name="Larsson K.H."/>
            <person name="Matsuura K."/>
            <person name="Barry K."/>
            <person name="Labutti K."/>
            <person name="Kuo R."/>
            <person name="Ohm R.A."/>
            <person name="Bhattacharya S.S."/>
            <person name="Shirouzu T."/>
            <person name="Yoshinaga Y."/>
            <person name="Martin F.M."/>
            <person name="Grigoriev I.V."/>
            <person name="Hibbett D.S."/>
        </authorList>
    </citation>
    <scope>NUCLEOTIDE SEQUENCE [LARGE SCALE GENOMIC DNA]</scope>
    <source>
        <strain evidence="2 3">CBS 109695</strain>
    </source>
</reference>
<protein>
    <submittedName>
        <fullName evidence="2">Uncharacterized protein</fullName>
    </submittedName>
</protein>
<dbReference type="OrthoDB" id="2742205at2759"/>
<accession>A0A166KHY1</accession>
<organism evidence="2 3">
    <name type="scientific">Athelia psychrophila</name>
    <dbReference type="NCBI Taxonomy" id="1759441"/>
    <lineage>
        <taxon>Eukaryota</taxon>
        <taxon>Fungi</taxon>
        <taxon>Dikarya</taxon>
        <taxon>Basidiomycota</taxon>
        <taxon>Agaricomycotina</taxon>
        <taxon>Agaricomycetes</taxon>
        <taxon>Agaricomycetidae</taxon>
        <taxon>Atheliales</taxon>
        <taxon>Atheliaceae</taxon>
        <taxon>Athelia</taxon>
    </lineage>
</organism>
<keyword evidence="3" id="KW-1185">Reference proteome</keyword>
<feature type="compositionally biased region" description="Low complexity" evidence="1">
    <location>
        <begin position="630"/>
        <end position="642"/>
    </location>
</feature>
<evidence type="ECO:0000313" key="2">
    <source>
        <dbReference type="EMBL" id="KZP21925.1"/>
    </source>
</evidence>